<sequence>MKQLLLGTIGILSLGNVAIAADVPARAYTKASAIDPAYNWTGFYAGVHAGYGLGGTEWQILNIRTDGALGGIQAGYNQQIGNLLLGIEADISFSGIKGNRTVSILNQATLSQTSQINWLSTVTGRVGFANGRWLTYAKGGFAWANEDHGYDVQVSVPGPDRLTLSGSETRRGWIVGAGMEYALANNWSLRGEYNFVNFPDHEFDFSGTRASTGPIASTASTKQTLHLIKLGANYQFGAPDAAKPIPPLQYAQSGFNWTGLYLGAQAGYGSGHSDWRDYTPDGKFSMTGGFGGGQIGANVQLGVIVMGVEGELVGGNIGGGTRTNFDNNLDMRSRTEWLAMATARIGMVTNERWLTYLKGGVAVAGDHHAISLSSGPQYANLDGSRLHTGYVVGAGVEYGFAPNWSVKAEYNYIGFGHDNASLEGVINAPPMVGPYYLNADIAQTMQLGKIGVNYHFAP</sequence>
<dbReference type="PANTHER" id="PTHR34001">
    <property type="entry name" value="BLL7405 PROTEIN"/>
    <property type="match status" value="1"/>
</dbReference>
<evidence type="ECO:0000313" key="9">
    <source>
        <dbReference type="Proteomes" id="UP000515291"/>
    </source>
</evidence>
<dbReference type="GO" id="GO:0009279">
    <property type="term" value="C:cell outer membrane"/>
    <property type="evidence" value="ECO:0007669"/>
    <property type="project" value="UniProtKB-SubCell"/>
</dbReference>
<evidence type="ECO:0000259" key="7">
    <source>
        <dbReference type="Pfam" id="PF13505"/>
    </source>
</evidence>
<keyword evidence="3" id="KW-0472">Membrane</keyword>
<dbReference type="AlphaFoldDB" id="A0A7G6TZ87"/>
<dbReference type="SUPFAM" id="SSF56925">
    <property type="entry name" value="OMPA-like"/>
    <property type="match status" value="2"/>
</dbReference>
<evidence type="ECO:0000313" key="8">
    <source>
        <dbReference type="EMBL" id="QND72069.1"/>
    </source>
</evidence>
<protein>
    <submittedName>
        <fullName evidence="8">Porin family protein</fullName>
    </submittedName>
</protein>
<reference evidence="9" key="1">
    <citation type="journal article" date="2020" name="Mol. Plant Microbe">
        <title>Rhizobial microsymbionts of the narrowly endemic Oxytropis species growing in Kamchatka are characterized by significant genetic diversity and possess a set of genes that are associated with T3SS and T6SS secretion systems and can affect the development of symbiosis.</title>
        <authorList>
            <person name="Safronova V."/>
            <person name="Guro P."/>
            <person name="Sazanova A."/>
            <person name="Kuznetsova I."/>
            <person name="Belimov A."/>
            <person name="Yakubov V."/>
            <person name="Chirak E."/>
            <person name="Afonin A."/>
            <person name="Gogolev Y."/>
            <person name="Andronov E."/>
            <person name="Tikhonovich I."/>
        </authorList>
    </citation>
    <scope>NUCLEOTIDE SEQUENCE [LARGE SCALE GENOMIC DNA]</scope>
    <source>
        <strain evidence="9">581</strain>
    </source>
</reference>
<feature type="domain" description="Outer membrane protein beta-barrel" evidence="7">
    <location>
        <begin position="31"/>
        <end position="215"/>
    </location>
</feature>
<dbReference type="InterPro" id="IPR027385">
    <property type="entry name" value="Beta-barrel_OMP"/>
</dbReference>
<feature type="chain" id="PRO_5029013882" evidence="6">
    <location>
        <begin position="21"/>
        <end position="458"/>
    </location>
</feature>
<feature type="signal peptide" evidence="6">
    <location>
        <begin position="1"/>
        <end position="20"/>
    </location>
</feature>
<evidence type="ECO:0000256" key="2">
    <source>
        <dbReference type="ARBA" id="ARBA00022729"/>
    </source>
</evidence>
<evidence type="ECO:0000256" key="1">
    <source>
        <dbReference type="ARBA" id="ARBA00004442"/>
    </source>
</evidence>
<comment type="similarity">
    <text evidence="5">Belongs to the Omp25/RopB family.</text>
</comment>
<gene>
    <name evidence="8" type="ORF">HB776_13185</name>
</gene>
<dbReference type="InterPro" id="IPR051692">
    <property type="entry name" value="OMP-like"/>
</dbReference>
<keyword evidence="2 6" id="KW-0732">Signal</keyword>
<organism evidence="8 9">
    <name type="scientific">Tardiphaga robiniae</name>
    <dbReference type="NCBI Taxonomy" id="943830"/>
    <lineage>
        <taxon>Bacteria</taxon>
        <taxon>Pseudomonadati</taxon>
        <taxon>Pseudomonadota</taxon>
        <taxon>Alphaproteobacteria</taxon>
        <taxon>Hyphomicrobiales</taxon>
        <taxon>Nitrobacteraceae</taxon>
        <taxon>Tardiphaga</taxon>
    </lineage>
</organism>
<keyword evidence="4" id="KW-0998">Cell outer membrane</keyword>
<evidence type="ECO:0000256" key="4">
    <source>
        <dbReference type="ARBA" id="ARBA00023237"/>
    </source>
</evidence>
<comment type="subcellular location">
    <subcellularLocation>
        <location evidence="1">Cell outer membrane</location>
    </subcellularLocation>
</comment>
<feature type="domain" description="Outer membrane protein beta-barrel" evidence="7">
    <location>
        <begin position="251"/>
        <end position="420"/>
    </location>
</feature>
<proteinExistence type="inferred from homology"/>
<evidence type="ECO:0000256" key="5">
    <source>
        <dbReference type="ARBA" id="ARBA00038306"/>
    </source>
</evidence>
<dbReference type="Pfam" id="PF13505">
    <property type="entry name" value="OMP_b-brl"/>
    <property type="match status" value="2"/>
</dbReference>
<name>A0A7G6TZ87_9BRAD</name>
<evidence type="ECO:0000256" key="6">
    <source>
        <dbReference type="SAM" id="SignalP"/>
    </source>
</evidence>
<dbReference type="RefSeq" id="WP_184518281.1">
    <property type="nucleotide sequence ID" value="NZ_CP050292.1"/>
</dbReference>
<dbReference type="InterPro" id="IPR011250">
    <property type="entry name" value="OMP/PagP_B-barrel"/>
</dbReference>
<evidence type="ECO:0000256" key="3">
    <source>
        <dbReference type="ARBA" id="ARBA00023136"/>
    </source>
</evidence>
<dbReference type="PANTHER" id="PTHR34001:SF3">
    <property type="entry name" value="BLL7405 PROTEIN"/>
    <property type="match status" value="1"/>
</dbReference>
<dbReference type="Proteomes" id="UP000515291">
    <property type="component" value="Chromosome"/>
</dbReference>
<dbReference type="KEGG" id="trb:HB776_13185"/>
<dbReference type="Gene3D" id="2.40.160.20">
    <property type="match status" value="2"/>
</dbReference>
<dbReference type="EMBL" id="CP050292">
    <property type="protein sequence ID" value="QND72069.1"/>
    <property type="molecule type" value="Genomic_DNA"/>
</dbReference>
<accession>A0A7G6TZ87</accession>